<feature type="domain" description="4Fe-4S ferredoxin-type" evidence="4">
    <location>
        <begin position="6"/>
        <end position="35"/>
    </location>
</feature>
<dbReference type="PANTHER" id="PTHR43122">
    <property type="entry name" value="FERREDOXIN SUBUNIT OF PYRUVATE:FLAVODOXIN OXIDOREDUCTASE-RELATED"/>
    <property type="match status" value="1"/>
</dbReference>
<dbReference type="GO" id="GO:0046872">
    <property type="term" value="F:metal ion binding"/>
    <property type="evidence" value="ECO:0007669"/>
    <property type="project" value="UniProtKB-KW"/>
</dbReference>
<keyword evidence="1" id="KW-0479">Metal-binding</keyword>
<dbReference type="KEGG" id="thyd:TTHT_0554"/>
<evidence type="ECO:0000259" key="4">
    <source>
        <dbReference type="PROSITE" id="PS51379"/>
    </source>
</evidence>
<dbReference type="InterPro" id="IPR017900">
    <property type="entry name" value="4Fe4S_Fe_S_CS"/>
</dbReference>
<dbReference type="Gene3D" id="3.30.70.20">
    <property type="match status" value="2"/>
</dbReference>
<dbReference type="InterPro" id="IPR017896">
    <property type="entry name" value="4Fe4S_Fe-S-bd"/>
</dbReference>
<protein>
    <submittedName>
        <fullName evidence="5">2-oxoglutarate ferredoxin oxidoreductase subunit delta</fullName>
        <ecNumber evidence="5">1.2.7.3</ecNumber>
    </submittedName>
</protein>
<accession>A0A7R6SY09</accession>
<dbReference type="RefSeq" id="WP_201328481.1">
    <property type="nucleotide sequence ID" value="NZ_AP017470.1"/>
</dbReference>
<evidence type="ECO:0000256" key="3">
    <source>
        <dbReference type="ARBA" id="ARBA00023014"/>
    </source>
</evidence>
<feature type="domain" description="4Fe-4S ferredoxin-type" evidence="4">
    <location>
        <begin position="42"/>
        <end position="71"/>
    </location>
</feature>
<dbReference type="PROSITE" id="PS00198">
    <property type="entry name" value="4FE4S_FER_1"/>
    <property type="match status" value="2"/>
</dbReference>
<evidence type="ECO:0000313" key="6">
    <source>
        <dbReference type="Proteomes" id="UP000595564"/>
    </source>
</evidence>
<reference evidence="5 6" key="1">
    <citation type="journal article" date="2012" name="Extremophiles">
        <title>Thermotomaculum hydrothermale gen. nov., sp. nov., a novel heterotrophic thermophile within the phylum Acidobacteria from a deep-sea hydrothermal vent chimney in the Southern Okinawa Trough.</title>
        <authorList>
            <person name="Izumi H."/>
            <person name="Nunoura T."/>
            <person name="Miyazaki M."/>
            <person name="Mino S."/>
            <person name="Toki T."/>
            <person name="Takai K."/>
            <person name="Sako Y."/>
            <person name="Sawabe T."/>
            <person name="Nakagawa S."/>
        </authorList>
    </citation>
    <scope>NUCLEOTIDE SEQUENCE [LARGE SCALE GENOMIC DNA]</scope>
    <source>
        <strain evidence="5 6">AC55</strain>
    </source>
</reference>
<dbReference type="PANTHER" id="PTHR43122:SF2">
    <property type="entry name" value="FERREDOXIN SUBUNIT OF PYRUVATE:FLAVODOXIN OXIDOREDUCTASE"/>
    <property type="match status" value="1"/>
</dbReference>
<dbReference type="GO" id="GO:0051536">
    <property type="term" value="F:iron-sulfur cluster binding"/>
    <property type="evidence" value="ECO:0007669"/>
    <property type="project" value="UniProtKB-KW"/>
</dbReference>
<keyword evidence="2" id="KW-0408">Iron</keyword>
<keyword evidence="5" id="KW-0560">Oxidoreductase</keyword>
<dbReference type="EMBL" id="AP017470">
    <property type="protein sequence ID" value="BBB32140.1"/>
    <property type="molecule type" value="Genomic_DNA"/>
</dbReference>
<organism evidence="5 6">
    <name type="scientific">Thermotomaculum hydrothermale</name>
    <dbReference type="NCBI Taxonomy" id="981385"/>
    <lineage>
        <taxon>Bacteria</taxon>
        <taxon>Pseudomonadati</taxon>
        <taxon>Acidobacteriota</taxon>
        <taxon>Holophagae</taxon>
        <taxon>Thermotomaculales</taxon>
        <taxon>Thermotomaculaceae</taxon>
        <taxon>Thermotomaculum</taxon>
    </lineage>
</organism>
<dbReference type="GO" id="GO:0047553">
    <property type="term" value="F:2-oxoglutarate synthase activity"/>
    <property type="evidence" value="ECO:0007669"/>
    <property type="project" value="UniProtKB-EC"/>
</dbReference>
<evidence type="ECO:0000256" key="1">
    <source>
        <dbReference type="ARBA" id="ARBA00022723"/>
    </source>
</evidence>
<evidence type="ECO:0000256" key="2">
    <source>
        <dbReference type="ARBA" id="ARBA00023004"/>
    </source>
</evidence>
<dbReference type="Proteomes" id="UP000595564">
    <property type="component" value="Chromosome"/>
</dbReference>
<dbReference type="EC" id="1.2.7.3" evidence="5"/>
<proteinExistence type="predicted"/>
<name>A0A7R6SY09_9BACT</name>
<dbReference type="AlphaFoldDB" id="A0A7R6SY09"/>
<sequence length="77" mass="8407">MARQKGMVVIDTENCKGCGLCIANCPTNTLGFSKEINSSGFHYSEMKQDTCTACQSCAMVCPDVVITVYRMKKEKTG</sequence>
<gene>
    <name evidence="5" type="ORF">TTHT_0554</name>
</gene>
<keyword evidence="6" id="KW-1185">Reference proteome</keyword>
<keyword evidence="3" id="KW-0411">Iron-sulfur</keyword>
<dbReference type="PROSITE" id="PS51379">
    <property type="entry name" value="4FE4S_FER_2"/>
    <property type="match status" value="2"/>
</dbReference>
<dbReference type="Pfam" id="PF12838">
    <property type="entry name" value="Fer4_7"/>
    <property type="match status" value="1"/>
</dbReference>
<evidence type="ECO:0000313" key="5">
    <source>
        <dbReference type="EMBL" id="BBB32140.1"/>
    </source>
</evidence>
<dbReference type="SUPFAM" id="SSF54862">
    <property type="entry name" value="4Fe-4S ferredoxins"/>
    <property type="match status" value="1"/>
</dbReference>